<dbReference type="EMBL" id="MSTI01000134">
    <property type="protein sequence ID" value="OLV16682.1"/>
    <property type="molecule type" value="Genomic_DNA"/>
</dbReference>
<proteinExistence type="predicted"/>
<reference evidence="2 3" key="1">
    <citation type="submission" date="2017-01" db="EMBL/GenBank/DDBJ databases">
        <title>Genome Analysis of Deinococcus marmoris KOPRI26562.</title>
        <authorList>
            <person name="Kim J.H."/>
            <person name="Oh H.-M."/>
        </authorList>
    </citation>
    <scope>NUCLEOTIDE SEQUENCE [LARGE SCALE GENOMIC DNA]</scope>
    <source>
        <strain evidence="2 3">KOPRI26562</strain>
    </source>
</reference>
<evidence type="ECO:0000313" key="3">
    <source>
        <dbReference type="Proteomes" id="UP000186607"/>
    </source>
</evidence>
<organism evidence="2 3">
    <name type="scientific">Deinococcus marmoris</name>
    <dbReference type="NCBI Taxonomy" id="249408"/>
    <lineage>
        <taxon>Bacteria</taxon>
        <taxon>Thermotogati</taxon>
        <taxon>Deinococcota</taxon>
        <taxon>Deinococci</taxon>
        <taxon>Deinococcales</taxon>
        <taxon>Deinococcaceae</taxon>
        <taxon>Deinococcus</taxon>
    </lineage>
</organism>
<name>A0A1U7NUT3_9DEIO</name>
<evidence type="ECO:0000313" key="2">
    <source>
        <dbReference type="EMBL" id="OLV16682.1"/>
    </source>
</evidence>
<protein>
    <submittedName>
        <fullName evidence="2">Uncharacterized protein</fullName>
    </submittedName>
</protein>
<feature type="coiled-coil region" evidence="1">
    <location>
        <begin position="38"/>
        <end position="65"/>
    </location>
</feature>
<keyword evidence="1" id="KW-0175">Coiled coil</keyword>
<feature type="coiled-coil region" evidence="1">
    <location>
        <begin position="94"/>
        <end position="179"/>
    </location>
</feature>
<keyword evidence="3" id="KW-1185">Reference proteome</keyword>
<sequence length="214" mass="23592">MAETRLQIEREGCRQQVLAAEADRDAAGEMADALAITNEMLTGQVAECQEQLAETQQRGRDADAERIVLASQLAQEREARQTASALAAAQETPNADLKSELDQQRATVASEQQRHVDVVNHAEQQAEQRLMKMRAALERQVADERERAEGAATEVRVIREGAEATALGLRQQLDQVRSEAAQGQGALMMMREQLEIQTRLLEQAVAHSTAPEVK</sequence>
<evidence type="ECO:0000256" key="1">
    <source>
        <dbReference type="SAM" id="Coils"/>
    </source>
</evidence>
<gene>
    <name evidence="2" type="ORF">BOO71_0011071</name>
</gene>
<dbReference type="AlphaFoldDB" id="A0A1U7NUT3"/>
<accession>A0A1U7NUT3</accession>
<dbReference type="STRING" id="249408.BOO71_0011071"/>
<comment type="caution">
    <text evidence="2">The sequence shown here is derived from an EMBL/GenBank/DDBJ whole genome shotgun (WGS) entry which is preliminary data.</text>
</comment>
<dbReference type="Proteomes" id="UP000186607">
    <property type="component" value="Unassembled WGS sequence"/>
</dbReference>